<proteinExistence type="predicted"/>
<organism evidence="1 2">
    <name type="scientific">Porphyromonas gingivalis F0570</name>
    <dbReference type="NCBI Taxonomy" id="1227271"/>
    <lineage>
        <taxon>Bacteria</taxon>
        <taxon>Pseudomonadati</taxon>
        <taxon>Bacteroidota</taxon>
        <taxon>Bacteroidia</taxon>
        <taxon>Bacteroidales</taxon>
        <taxon>Porphyromonadaceae</taxon>
        <taxon>Porphyromonas</taxon>
    </lineage>
</organism>
<accession>A0A0E2LQG9</accession>
<gene>
    <name evidence="1" type="ORF">HMPREF1555_01157</name>
</gene>
<evidence type="ECO:0000313" key="2">
    <source>
        <dbReference type="Proteomes" id="UP000016630"/>
    </source>
</evidence>
<name>A0A0E2LQG9_PORGN</name>
<dbReference type="HOGENOM" id="CLU_3121086_0_0_10"/>
<dbReference type="EMBL" id="AWUW01000081">
    <property type="protein sequence ID" value="ERJ66310.1"/>
    <property type="molecule type" value="Genomic_DNA"/>
</dbReference>
<reference evidence="1 2" key="1">
    <citation type="submission" date="2013-06" db="EMBL/GenBank/DDBJ databases">
        <authorList>
            <person name="Weinstock G."/>
            <person name="Sodergren E."/>
            <person name="Lobos E.A."/>
            <person name="Fulton L."/>
            <person name="Fulton R."/>
            <person name="Courtney L."/>
            <person name="Fronick C."/>
            <person name="O'Laughlin M."/>
            <person name="Godfrey J."/>
            <person name="Wilson R.M."/>
            <person name="Miner T."/>
            <person name="Farmer C."/>
            <person name="Delehaunty K."/>
            <person name="Cordes M."/>
            <person name="Minx P."/>
            <person name="Tomlinson C."/>
            <person name="Chen J."/>
            <person name="Wollam A."/>
            <person name="Pepin K.H."/>
            <person name="Bhonagiri V."/>
            <person name="Zhang X."/>
            <person name="Warren W."/>
            <person name="Mitreva M."/>
            <person name="Mardis E.R."/>
            <person name="Wilson R.K."/>
        </authorList>
    </citation>
    <scope>NUCLEOTIDE SEQUENCE [LARGE SCALE GENOMIC DNA]</scope>
    <source>
        <strain evidence="1 2">F0570</strain>
    </source>
</reference>
<evidence type="ECO:0000313" key="1">
    <source>
        <dbReference type="EMBL" id="ERJ66310.1"/>
    </source>
</evidence>
<dbReference type="Proteomes" id="UP000016630">
    <property type="component" value="Unassembled WGS sequence"/>
</dbReference>
<sequence length="50" mass="5755">MPNGSGQIFLFSVGRYLLDGLGRVKSALFIFCRIRYQADRMISEQKIRVC</sequence>
<comment type="caution">
    <text evidence="1">The sequence shown here is derived from an EMBL/GenBank/DDBJ whole genome shotgun (WGS) entry which is preliminary data.</text>
</comment>
<dbReference type="AlphaFoldDB" id="A0A0E2LQG9"/>
<protein>
    <submittedName>
        <fullName evidence="1">Uncharacterized protein</fullName>
    </submittedName>
</protein>